<keyword evidence="1" id="KW-0812">Transmembrane</keyword>
<dbReference type="RefSeq" id="WP_188125894.1">
    <property type="nucleotide sequence ID" value="NZ_BOMP01000155.1"/>
</dbReference>
<accession>A0A7W7HPI2</accession>
<evidence type="ECO:0000313" key="2">
    <source>
        <dbReference type="EMBL" id="GIE45124.1"/>
    </source>
</evidence>
<evidence type="ECO:0000313" key="4">
    <source>
        <dbReference type="Proteomes" id="UP000590511"/>
    </source>
</evidence>
<reference evidence="2 5" key="2">
    <citation type="submission" date="2021-01" db="EMBL/GenBank/DDBJ databases">
        <title>Whole genome shotgun sequence of Actinoplanes lobatus NBRC 12513.</title>
        <authorList>
            <person name="Komaki H."/>
            <person name="Tamura T."/>
        </authorList>
    </citation>
    <scope>NUCLEOTIDE SEQUENCE [LARGE SCALE GENOMIC DNA]</scope>
    <source>
        <strain evidence="2 5">NBRC 12513</strain>
    </source>
</reference>
<gene>
    <name evidence="2" type="ORF">Alo02nite_80220</name>
    <name evidence="3" type="ORF">BJ964_008477</name>
</gene>
<reference evidence="3 4" key="1">
    <citation type="submission" date="2020-08" db="EMBL/GenBank/DDBJ databases">
        <title>Sequencing the genomes of 1000 actinobacteria strains.</title>
        <authorList>
            <person name="Klenk H.-P."/>
        </authorList>
    </citation>
    <scope>NUCLEOTIDE SEQUENCE [LARGE SCALE GENOMIC DNA]</scope>
    <source>
        <strain evidence="3 4">DSM 43150</strain>
    </source>
</reference>
<evidence type="ECO:0000256" key="1">
    <source>
        <dbReference type="SAM" id="Phobius"/>
    </source>
</evidence>
<keyword evidence="1" id="KW-1133">Transmembrane helix</keyword>
<dbReference type="AlphaFoldDB" id="A0A7W7HPI2"/>
<sequence length="201" mass="20995">MDDDRLDLLVREAKPLTVAPDPALLHRMARDIARPPLLRRRLVAVPLAAGVALSLAAAGYMTWHDSASGDFERVVAEHTARLELPPGADRAAYAAQLREQGSRSPSSVSDLAIASSAAYYGVCAWLTAWDRRHTAGDTAGAAQAVEGLNRAVDAGPLAATDGGGVVGNLRRVAAAAARGDRTPVSTELRANCSGLPLDGIR</sequence>
<evidence type="ECO:0000313" key="5">
    <source>
        <dbReference type="Proteomes" id="UP000631312"/>
    </source>
</evidence>
<protein>
    <submittedName>
        <fullName evidence="3">Uncharacterized protein</fullName>
    </submittedName>
</protein>
<dbReference type="EMBL" id="BOMP01000155">
    <property type="protein sequence ID" value="GIE45124.1"/>
    <property type="molecule type" value="Genomic_DNA"/>
</dbReference>
<keyword evidence="5" id="KW-1185">Reference proteome</keyword>
<dbReference type="Proteomes" id="UP000590511">
    <property type="component" value="Unassembled WGS sequence"/>
</dbReference>
<dbReference type="Proteomes" id="UP000631312">
    <property type="component" value="Unassembled WGS sequence"/>
</dbReference>
<keyword evidence="1" id="KW-0472">Membrane</keyword>
<name>A0A7W7HPI2_9ACTN</name>
<proteinExistence type="predicted"/>
<dbReference type="EMBL" id="JACHNC010000001">
    <property type="protein sequence ID" value="MBB4754316.1"/>
    <property type="molecule type" value="Genomic_DNA"/>
</dbReference>
<comment type="caution">
    <text evidence="3">The sequence shown here is derived from an EMBL/GenBank/DDBJ whole genome shotgun (WGS) entry which is preliminary data.</text>
</comment>
<organism evidence="3 4">
    <name type="scientific">Actinoplanes lobatus</name>
    <dbReference type="NCBI Taxonomy" id="113568"/>
    <lineage>
        <taxon>Bacteria</taxon>
        <taxon>Bacillati</taxon>
        <taxon>Actinomycetota</taxon>
        <taxon>Actinomycetes</taxon>
        <taxon>Micromonosporales</taxon>
        <taxon>Micromonosporaceae</taxon>
        <taxon>Actinoplanes</taxon>
    </lineage>
</organism>
<feature type="transmembrane region" description="Helical" evidence="1">
    <location>
        <begin position="42"/>
        <end position="63"/>
    </location>
</feature>
<evidence type="ECO:0000313" key="3">
    <source>
        <dbReference type="EMBL" id="MBB4754316.1"/>
    </source>
</evidence>